<dbReference type="Proteomes" id="UP000386847">
    <property type="component" value="Chromosome"/>
</dbReference>
<accession>A0A5Q2FDD9</accession>
<evidence type="ECO:0000313" key="2">
    <source>
        <dbReference type="EMBL" id="QGF24829.1"/>
    </source>
</evidence>
<evidence type="ECO:0000313" key="3">
    <source>
        <dbReference type="Proteomes" id="UP000386847"/>
    </source>
</evidence>
<dbReference type="EMBL" id="CP045725">
    <property type="protein sequence ID" value="QGF24829.1"/>
    <property type="molecule type" value="Genomic_DNA"/>
</dbReference>
<dbReference type="RefSeq" id="WP_153573358.1">
    <property type="nucleotide sequence ID" value="NZ_CP045725.1"/>
</dbReference>
<gene>
    <name evidence="2" type="ORF">Rai3103_15685</name>
</gene>
<name>A0A5Q2FDD9_9ACTN</name>
<organism evidence="2 3">
    <name type="scientific">Raineyella fluvialis</name>
    <dbReference type="NCBI Taxonomy" id="2662261"/>
    <lineage>
        <taxon>Bacteria</taxon>
        <taxon>Bacillati</taxon>
        <taxon>Actinomycetota</taxon>
        <taxon>Actinomycetes</taxon>
        <taxon>Propionibacteriales</taxon>
        <taxon>Propionibacteriaceae</taxon>
        <taxon>Raineyella</taxon>
    </lineage>
</organism>
<proteinExistence type="predicted"/>
<evidence type="ECO:0000256" key="1">
    <source>
        <dbReference type="SAM" id="MobiDB-lite"/>
    </source>
</evidence>
<reference evidence="2 3" key="1">
    <citation type="submission" date="2019-10" db="EMBL/GenBank/DDBJ databases">
        <title>Genomic analysis of Raineyella sp. CBA3103.</title>
        <authorList>
            <person name="Roh S.W."/>
        </authorList>
    </citation>
    <scope>NUCLEOTIDE SEQUENCE [LARGE SCALE GENOMIC DNA]</scope>
    <source>
        <strain evidence="2 3">CBA3103</strain>
    </source>
</reference>
<keyword evidence="3" id="KW-1185">Reference proteome</keyword>
<sequence>MSTGPRQEPPRSRRPAARDAAGADDGPDTTTIEVSRKQARSEQAAVELARTVYLAMNRRPAPAAVAVVTRKDGWDVTFTE</sequence>
<protein>
    <submittedName>
        <fullName evidence="2">Uncharacterized protein</fullName>
    </submittedName>
</protein>
<feature type="region of interest" description="Disordered" evidence="1">
    <location>
        <begin position="1"/>
        <end position="40"/>
    </location>
</feature>
<dbReference type="KEGG" id="rain:Rai3103_15685"/>
<dbReference type="AlphaFoldDB" id="A0A5Q2FDD9"/>